<evidence type="ECO:0000256" key="2">
    <source>
        <dbReference type="SAM" id="MobiDB-lite"/>
    </source>
</evidence>
<dbReference type="PANTHER" id="PTHR31544">
    <property type="entry name" value="AIG2-LIKE PROTEIN D"/>
    <property type="match status" value="1"/>
</dbReference>
<dbReference type="PANTHER" id="PTHR31544:SF2">
    <property type="entry name" value="AIG2-LIKE PROTEIN D"/>
    <property type="match status" value="1"/>
</dbReference>
<gene>
    <name evidence="3" type="ORF">G6011_00759</name>
</gene>
<dbReference type="Gene3D" id="3.10.490.10">
    <property type="entry name" value="Gamma-glutamyl cyclotransferase-like"/>
    <property type="match status" value="1"/>
</dbReference>
<dbReference type="Proteomes" id="UP001199106">
    <property type="component" value="Unassembled WGS sequence"/>
</dbReference>
<sequence length="135" mass="14688">MPRTAFFYGTLMAPPRRHVEGAHYPVVIPSTQESEVQGTLVEDLTDGNIWRLDIFKSDECERKDIKVRALESKGRAGDAEQRDVQGDEGRASINDVDDAVAALNYPTSGRGVNGDISRQLESGGQTEEKVLGGAV</sequence>
<feature type="region of interest" description="Disordered" evidence="2">
    <location>
        <begin position="71"/>
        <end position="135"/>
    </location>
</feature>
<organism evidence="3 4">
    <name type="scientific">Alternaria panax</name>
    <dbReference type="NCBI Taxonomy" id="48097"/>
    <lineage>
        <taxon>Eukaryota</taxon>
        <taxon>Fungi</taxon>
        <taxon>Dikarya</taxon>
        <taxon>Ascomycota</taxon>
        <taxon>Pezizomycotina</taxon>
        <taxon>Dothideomycetes</taxon>
        <taxon>Pleosporomycetidae</taxon>
        <taxon>Pleosporales</taxon>
        <taxon>Pleosporineae</taxon>
        <taxon>Pleosporaceae</taxon>
        <taxon>Alternaria</taxon>
        <taxon>Alternaria sect. Panax</taxon>
    </lineage>
</organism>
<comment type="caution">
    <text evidence="3">The sequence shown here is derived from an EMBL/GenBank/DDBJ whole genome shotgun (WGS) entry which is preliminary data.</text>
</comment>
<evidence type="ECO:0000313" key="3">
    <source>
        <dbReference type="EMBL" id="KAG9195638.1"/>
    </source>
</evidence>
<feature type="compositionally biased region" description="Basic and acidic residues" evidence="2">
    <location>
        <begin position="71"/>
        <end position="90"/>
    </location>
</feature>
<name>A0AAD4NV93_9PLEO</name>
<dbReference type="AlphaFoldDB" id="A0AAD4NV93"/>
<dbReference type="EMBL" id="JAANER010000001">
    <property type="protein sequence ID" value="KAG9195638.1"/>
    <property type="molecule type" value="Genomic_DNA"/>
</dbReference>
<feature type="compositionally biased region" description="Basic and acidic residues" evidence="2">
    <location>
        <begin position="126"/>
        <end position="135"/>
    </location>
</feature>
<evidence type="ECO:0000256" key="1">
    <source>
        <dbReference type="ARBA" id="ARBA00008861"/>
    </source>
</evidence>
<dbReference type="SUPFAM" id="SSF110857">
    <property type="entry name" value="Gamma-glutamyl cyclotransferase-like"/>
    <property type="match status" value="1"/>
</dbReference>
<evidence type="ECO:0008006" key="5">
    <source>
        <dbReference type="Google" id="ProtNLM"/>
    </source>
</evidence>
<evidence type="ECO:0000313" key="4">
    <source>
        <dbReference type="Proteomes" id="UP001199106"/>
    </source>
</evidence>
<dbReference type="InterPro" id="IPR045038">
    <property type="entry name" value="AIG2-like"/>
</dbReference>
<comment type="similarity">
    <text evidence="1">Belongs to the gamma-glutamylcyclotransferase family.</text>
</comment>
<dbReference type="InterPro" id="IPR036568">
    <property type="entry name" value="GGCT-like_sf"/>
</dbReference>
<keyword evidence="4" id="KW-1185">Reference proteome</keyword>
<accession>A0AAD4NV93</accession>
<proteinExistence type="inferred from homology"/>
<protein>
    <recommendedName>
        <fullName evidence="5">Gamma-glutamylcyclotransferase AIG2-like domain-containing protein</fullName>
    </recommendedName>
</protein>
<reference evidence="3" key="1">
    <citation type="submission" date="2021-07" db="EMBL/GenBank/DDBJ databases">
        <title>Genome Resource of American Ginseng Black Spot Pathogen Alternaria panax.</title>
        <authorList>
            <person name="Qiu C."/>
            <person name="Wang W."/>
            <person name="Liu Z."/>
        </authorList>
    </citation>
    <scope>NUCLEOTIDE SEQUENCE</scope>
    <source>
        <strain evidence="3">BNCC115425</strain>
    </source>
</reference>